<protein>
    <submittedName>
        <fullName evidence="1">Uncharacterized protein</fullName>
    </submittedName>
</protein>
<sequence length="297" mass="32466">MARAVSKPIPFKEAPVMKTAACQGHKGVRRSPFFLLISSAKPVATPPPQPARFYRSNAPVRKTTHASRLPAVQTSRASYSKLSTQYAQIEHMHQVAFPNLTCQTLWEIGRTHLNRRAGEAEAAALCAGVREPSHPDGGFPRGGISDGLLTEAEREEIALRAPGPDVEDRFDRFSSLADLMNTELYGRQSPDSDSPSVLNNLSRKQYVREAPLRALQAKYAGKQRPLGREAVEGLTGGTPMGQGDSPRGLAKLGERPIRTCRVGMAGRGGTAWPDVMDEVMAEFDEIWRAEYSSNQNA</sequence>
<evidence type="ECO:0000313" key="1">
    <source>
        <dbReference type="EMBL" id="KAJ7601788.1"/>
    </source>
</evidence>
<dbReference type="EMBL" id="JARKIE010001483">
    <property type="protein sequence ID" value="KAJ7601788.1"/>
    <property type="molecule type" value="Genomic_DNA"/>
</dbReference>
<gene>
    <name evidence="1" type="ORF">B0H17DRAFT_1342404</name>
</gene>
<dbReference type="AlphaFoldDB" id="A0AAD7AXC8"/>
<comment type="caution">
    <text evidence="1">The sequence shown here is derived from an EMBL/GenBank/DDBJ whole genome shotgun (WGS) entry which is preliminary data.</text>
</comment>
<evidence type="ECO:0000313" key="2">
    <source>
        <dbReference type="Proteomes" id="UP001221757"/>
    </source>
</evidence>
<keyword evidence="2" id="KW-1185">Reference proteome</keyword>
<dbReference type="Proteomes" id="UP001221757">
    <property type="component" value="Unassembled WGS sequence"/>
</dbReference>
<reference evidence="1" key="1">
    <citation type="submission" date="2023-03" db="EMBL/GenBank/DDBJ databases">
        <title>Massive genome expansion in bonnet fungi (Mycena s.s.) driven by repeated elements and novel gene families across ecological guilds.</title>
        <authorList>
            <consortium name="Lawrence Berkeley National Laboratory"/>
            <person name="Harder C.B."/>
            <person name="Miyauchi S."/>
            <person name="Viragh M."/>
            <person name="Kuo A."/>
            <person name="Thoen E."/>
            <person name="Andreopoulos B."/>
            <person name="Lu D."/>
            <person name="Skrede I."/>
            <person name="Drula E."/>
            <person name="Henrissat B."/>
            <person name="Morin E."/>
            <person name="Kohler A."/>
            <person name="Barry K."/>
            <person name="LaButti K."/>
            <person name="Morin E."/>
            <person name="Salamov A."/>
            <person name="Lipzen A."/>
            <person name="Mereny Z."/>
            <person name="Hegedus B."/>
            <person name="Baldrian P."/>
            <person name="Stursova M."/>
            <person name="Weitz H."/>
            <person name="Taylor A."/>
            <person name="Grigoriev I.V."/>
            <person name="Nagy L.G."/>
            <person name="Martin F."/>
            <person name="Kauserud H."/>
        </authorList>
    </citation>
    <scope>NUCLEOTIDE SEQUENCE</scope>
    <source>
        <strain evidence="1">CBHHK067</strain>
    </source>
</reference>
<proteinExistence type="predicted"/>
<accession>A0AAD7AXC8</accession>
<name>A0AAD7AXC8_MYCRO</name>
<organism evidence="1 2">
    <name type="scientific">Mycena rosella</name>
    <name type="common">Pink bonnet</name>
    <name type="synonym">Agaricus rosellus</name>
    <dbReference type="NCBI Taxonomy" id="1033263"/>
    <lineage>
        <taxon>Eukaryota</taxon>
        <taxon>Fungi</taxon>
        <taxon>Dikarya</taxon>
        <taxon>Basidiomycota</taxon>
        <taxon>Agaricomycotina</taxon>
        <taxon>Agaricomycetes</taxon>
        <taxon>Agaricomycetidae</taxon>
        <taxon>Agaricales</taxon>
        <taxon>Marasmiineae</taxon>
        <taxon>Mycenaceae</taxon>
        <taxon>Mycena</taxon>
    </lineage>
</organism>